<evidence type="ECO:0000256" key="3">
    <source>
        <dbReference type="ARBA" id="ARBA00022519"/>
    </source>
</evidence>
<evidence type="ECO:0000256" key="11">
    <source>
        <dbReference type="PROSITE-ProRule" id="PRU00278"/>
    </source>
</evidence>
<evidence type="ECO:0000256" key="7">
    <source>
        <dbReference type="ARBA" id="ARBA00023186"/>
    </source>
</evidence>
<dbReference type="SUPFAM" id="SSF109998">
    <property type="entry name" value="Triger factor/SurA peptide-binding domain-like"/>
    <property type="match status" value="1"/>
</dbReference>
<keyword evidence="2" id="KW-1003">Cell membrane</keyword>
<reference evidence="15 16" key="1">
    <citation type="journal article" date="2017" name="ISME J.">
        <title>Energy and carbon metabolisms in a deep terrestrial subsurface fluid microbial community.</title>
        <authorList>
            <person name="Momper L."/>
            <person name="Jungbluth S.P."/>
            <person name="Lee M.D."/>
            <person name="Amend J.P."/>
        </authorList>
    </citation>
    <scope>NUCLEOTIDE SEQUENCE [LARGE SCALE GENOMIC DNA]</scope>
    <source>
        <strain evidence="15">SURF_26</strain>
    </source>
</reference>
<evidence type="ECO:0000256" key="5">
    <source>
        <dbReference type="ARBA" id="ARBA00022989"/>
    </source>
</evidence>
<feature type="domain" description="PpiC" evidence="14">
    <location>
        <begin position="252"/>
        <end position="354"/>
    </location>
</feature>
<dbReference type="GO" id="GO:0003755">
    <property type="term" value="F:peptidyl-prolyl cis-trans isomerase activity"/>
    <property type="evidence" value="ECO:0007669"/>
    <property type="project" value="UniProtKB-KW"/>
</dbReference>
<dbReference type="SUPFAM" id="SSF54534">
    <property type="entry name" value="FKBP-like"/>
    <property type="match status" value="1"/>
</dbReference>
<gene>
    <name evidence="15" type="ORF">C4541_00915</name>
</gene>
<keyword evidence="5 13" id="KW-1133">Transmembrane helix</keyword>
<evidence type="ECO:0000256" key="12">
    <source>
        <dbReference type="SAM" id="Coils"/>
    </source>
</evidence>
<evidence type="ECO:0000256" key="6">
    <source>
        <dbReference type="ARBA" id="ARBA00023136"/>
    </source>
</evidence>
<dbReference type="EMBL" id="QZJZ01000007">
    <property type="protein sequence ID" value="RJP61892.1"/>
    <property type="molecule type" value="Genomic_DNA"/>
</dbReference>
<dbReference type="PANTHER" id="PTHR47529">
    <property type="entry name" value="PEPTIDYL-PROLYL CIS-TRANS ISOMERASE D"/>
    <property type="match status" value="1"/>
</dbReference>
<dbReference type="InterPro" id="IPR046357">
    <property type="entry name" value="PPIase_dom_sf"/>
</dbReference>
<name>A0A3A4RB01_9BACT</name>
<keyword evidence="11 15" id="KW-0413">Isomerase</keyword>
<evidence type="ECO:0000256" key="1">
    <source>
        <dbReference type="ARBA" id="ARBA00004382"/>
    </source>
</evidence>
<dbReference type="InterPro" id="IPR023058">
    <property type="entry name" value="PPIase_PpiC_CS"/>
</dbReference>
<organism evidence="15 16">
    <name type="scientific">Candidatus Auribacter fodinae</name>
    <dbReference type="NCBI Taxonomy" id="2093366"/>
    <lineage>
        <taxon>Bacteria</taxon>
        <taxon>Pseudomonadati</taxon>
        <taxon>Candidatus Auribacterota</taxon>
        <taxon>Candidatus Auribacteria</taxon>
        <taxon>Candidatus Auribacterales</taxon>
        <taxon>Candidatus Auribacteraceae</taxon>
        <taxon>Candidatus Auribacter</taxon>
    </lineage>
</organism>
<keyword evidence="3" id="KW-0997">Cell inner membrane</keyword>
<evidence type="ECO:0000256" key="13">
    <source>
        <dbReference type="SAM" id="Phobius"/>
    </source>
</evidence>
<evidence type="ECO:0000256" key="2">
    <source>
        <dbReference type="ARBA" id="ARBA00022475"/>
    </source>
</evidence>
<comment type="similarity">
    <text evidence="8">Belongs to the PpiD chaperone family.</text>
</comment>
<evidence type="ECO:0000256" key="10">
    <source>
        <dbReference type="ARBA" id="ARBA00042775"/>
    </source>
</evidence>
<dbReference type="Gene3D" id="1.10.4030.10">
    <property type="entry name" value="Porin chaperone SurA, peptide-binding domain"/>
    <property type="match status" value="1"/>
</dbReference>
<keyword evidence="6 13" id="KW-0472">Membrane</keyword>
<keyword evidence="4 13" id="KW-0812">Transmembrane</keyword>
<dbReference type="GO" id="GO:0005886">
    <property type="term" value="C:plasma membrane"/>
    <property type="evidence" value="ECO:0007669"/>
    <property type="project" value="UniProtKB-SubCell"/>
</dbReference>
<dbReference type="Gene3D" id="3.10.50.40">
    <property type="match status" value="1"/>
</dbReference>
<dbReference type="Proteomes" id="UP000266426">
    <property type="component" value="Unassembled WGS sequence"/>
</dbReference>
<comment type="caution">
    <text evidence="15">The sequence shown here is derived from an EMBL/GenBank/DDBJ whole genome shotgun (WGS) entry which is preliminary data.</text>
</comment>
<dbReference type="AlphaFoldDB" id="A0A3A4RB01"/>
<evidence type="ECO:0000256" key="8">
    <source>
        <dbReference type="ARBA" id="ARBA00038408"/>
    </source>
</evidence>
<dbReference type="InterPro" id="IPR000297">
    <property type="entry name" value="PPIase_PpiC"/>
</dbReference>
<sequence length="625" mass="71307">MITYMRKRMKMIFIIILLAIIPGFTLWGIVSVVRAPREQAMGEINGRKVLENEYRQAYLATYWNARLSNRQLEGDQLNEMAWNRLIMLDEAKKYGLSVSDEEVARFLHRIFRRNNMFDKQLYIEILRRENISPAMYEEETRKSLIIEKLNEIMLGGAKVSDYEAYLDYVADNEKLTIEYVKFDVGNYMDSIKPDAQDLESFYQENSEKYKKPDEVNAKYVEVLFADHMPEEEISDNDARAYYDNNTSEYVQQKEVKARHILLKLDETAGDDVVEKVRASAQEILDKALAGEDFAELAKQYSEGPTGPNGGDLGFFGRGAMVKPFEDAAFETPAGEIYPEPVRTRFGFHIIKVDEVKEEVQKSFEEVQEEVKQKIKQLAAESEAQAVIQEIYYKSDDLRTMEQAAAESGIEVKETGFFSSPYDIPGVGVSQEFRQSAFEVDAFNISQIVETDKGYYLVSPIERRSGVIPNLTDVLDAVERAYKRDKALELASADAVQASSAIKTAMANEKVTFAEAAEKAGYKAETSTAFSRRSPDPILGYDPELGNTLFVQKEGAVTDPVNTSNGVLVAHILKYETPTREEFDAKKDDVLKQFSFEKKYMAFQEWFNKIKQDARLIDLTKYGNQQ</sequence>
<dbReference type="InterPro" id="IPR052029">
    <property type="entry name" value="PpiD_chaperone"/>
</dbReference>
<evidence type="ECO:0000256" key="9">
    <source>
        <dbReference type="ARBA" id="ARBA00040743"/>
    </source>
</evidence>
<dbReference type="PROSITE" id="PS50198">
    <property type="entry name" value="PPIC_PPIASE_2"/>
    <property type="match status" value="1"/>
</dbReference>
<evidence type="ECO:0000259" key="14">
    <source>
        <dbReference type="PROSITE" id="PS50198"/>
    </source>
</evidence>
<feature type="transmembrane region" description="Helical" evidence="13">
    <location>
        <begin position="12"/>
        <end position="30"/>
    </location>
</feature>
<dbReference type="Pfam" id="PF13624">
    <property type="entry name" value="SurA_N_3"/>
    <property type="match status" value="1"/>
</dbReference>
<protein>
    <recommendedName>
        <fullName evidence="9">Periplasmic chaperone PpiD</fullName>
    </recommendedName>
    <alternativeName>
        <fullName evidence="10">Periplasmic folding chaperone</fullName>
    </alternativeName>
</protein>
<keyword evidence="7" id="KW-0143">Chaperone</keyword>
<evidence type="ECO:0000313" key="16">
    <source>
        <dbReference type="Proteomes" id="UP000266426"/>
    </source>
</evidence>
<evidence type="ECO:0000256" key="4">
    <source>
        <dbReference type="ARBA" id="ARBA00022692"/>
    </source>
</evidence>
<feature type="coiled-coil region" evidence="12">
    <location>
        <begin position="352"/>
        <end position="383"/>
    </location>
</feature>
<dbReference type="PROSITE" id="PS01096">
    <property type="entry name" value="PPIC_PPIASE_1"/>
    <property type="match status" value="1"/>
</dbReference>
<evidence type="ECO:0000313" key="15">
    <source>
        <dbReference type="EMBL" id="RJP61892.1"/>
    </source>
</evidence>
<proteinExistence type="inferred from homology"/>
<dbReference type="Pfam" id="PF13616">
    <property type="entry name" value="Rotamase_3"/>
    <property type="match status" value="1"/>
</dbReference>
<keyword evidence="12" id="KW-0175">Coiled coil</keyword>
<keyword evidence="11" id="KW-0697">Rotamase</keyword>
<accession>A0A3A4RB01</accession>
<dbReference type="PANTHER" id="PTHR47529:SF1">
    <property type="entry name" value="PERIPLASMIC CHAPERONE PPID"/>
    <property type="match status" value="1"/>
</dbReference>
<dbReference type="InterPro" id="IPR027304">
    <property type="entry name" value="Trigger_fact/SurA_dom_sf"/>
</dbReference>
<comment type="subcellular location">
    <subcellularLocation>
        <location evidence="1">Cell inner membrane</location>
        <topology evidence="1">Single-pass type II membrane protein</topology>
        <orientation evidence="1">Periplasmic side</orientation>
    </subcellularLocation>
</comment>